<keyword evidence="2" id="KW-1185">Reference proteome</keyword>
<evidence type="ECO:0000313" key="1">
    <source>
        <dbReference type="EMBL" id="KAG0255217.1"/>
    </source>
</evidence>
<dbReference type="EMBL" id="JAAAIL010002696">
    <property type="protein sequence ID" value="KAG0255217.1"/>
    <property type="molecule type" value="Genomic_DNA"/>
</dbReference>
<comment type="caution">
    <text evidence="1">The sequence shown here is derived from an EMBL/GenBank/DDBJ whole genome shotgun (WGS) entry which is preliminary data.</text>
</comment>
<evidence type="ECO:0000313" key="2">
    <source>
        <dbReference type="Proteomes" id="UP001194580"/>
    </source>
</evidence>
<organism evidence="1 2">
    <name type="scientific">Linnemannia exigua</name>
    <dbReference type="NCBI Taxonomy" id="604196"/>
    <lineage>
        <taxon>Eukaryota</taxon>
        <taxon>Fungi</taxon>
        <taxon>Fungi incertae sedis</taxon>
        <taxon>Mucoromycota</taxon>
        <taxon>Mortierellomycotina</taxon>
        <taxon>Mortierellomycetes</taxon>
        <taxon>Mortierellales</taxon>
        <taxon>Mortierellaceae</taxon>
        <taxon>Linnemannia</taxon>
    </lineage>
</organism>
<reference evidence="1" key="1">
    <citation type="journal article" date="2020" name="Fungal Divers.">
        <title>Resolving the Mortierellaceae phylogeny through synthesis of multi-gene phylogenetics and phylogenomics.</title>
        <authorList>
            <person name="Vandepol N."/>
            <person name="Liber J."/>
            <person name="Desiro A."/>
            <person name="Na H."/>
            <person name="Kennedy M."/>
            <person name="Barry K."/>
            <person name="Grigoriev I.V."/>
            <person name="Miller A.N."/>
            <person name="O'Donnell K."/>
            <person name="Stajich J.E."/>
            <person name="Bonito G."/>
        </authorList>
    </citation>
    <scope>NUCLEOTIDE SEQUENCE</scope>
    <source>
        <strain evidence="1">NRRL 28262</strain>
    </source>
</reference>
<dbReference type="Proteomes" id="UP001194580">
    <property type="component" value="Unassembled WGS sequence"/>
</dbReference>
<accession>A0AAD4D3K6</accession>
<proteinExistence type="predicted"/>
<name>A0AAD4D3K6_9FUNG</name>
<sequence length="101" mass="11227">MALINTKGTKVLHTIVDGDTIDDAFFTDYSTARTVEDLRGVIAKTMSGLDSFQNSGLHDIDEKRLQLWKVIIPPGPAVISLEDFTKEVIHLDNVDMVKVKL</sequence>
<dbReference type="AlphaFoldDB" id="A0AAD4D3K6"/>
<protein>
    <submittedName>
        <fullName evidence="1">Uncharacterized protein</fullName>
    </submittedName>
</protein>
<gene>
    <name evidence="1" type="ORF">BGZ95_005820</name>
</gene>